<keyword evidence="2" id="KW-1185">Reference proteome</keyword>
<gene>
    <name evidence="1" type="ORF">DSTB1V02_LOCUS13838</name>
</gene>
<sequence length="160" mass="18268">MLIAGMEGIHQDVDDVTEDFVKTLIEKDTGEDKIAIKHFHVERATEAGDNYGTIVYRIHVSYICGSDGSGKSRDAAYIGKFLPVQPKHRETMQQMDFYEREVVVYNELIPSMINLQKEKLIREDILIPDVPRCIYANWQSTPIAAVIMEDLCTKGFRLTD</sequence>
<organism evidence="1">
    <name type="scientific">Darwinula stevensoni</name>
    <dbReference type="NCBI Taxonomy" id="69355"/>
    <lineage>
        <taxon>Eukaryota</taxon>
        <taxon>Metazoa</taxon>
        <taxon>Ecdysozoa</taxon>
        <taxon>Arthropoda</taxon>
        <taxon>Crustacea</taxon>
        <taxon>Oligostraca</taxon>
        <taxon>Ostracoda</taxon>
        <taxon>Podocopa</taxon>
        <taxon>Podocopida</taxon>
        <taxon>Darwinulocopina</taxon>
        <taxon>Darwinuloidea</taxon>
        <taxon>Darwinulidae</taxon>
        <taxon>Darwinula</taxon>
    </lineage>
</organism>
<dbReference type="Proteomes" id="UP000677054">
    <property type="component" value="Unassembled WGS sequence"/>
</dbReference>
<accession>A0A7R9FT34</accession>
<feature type="non-terminal residue" evidence="1">
    <location>
        <position position="160"/>
    </location>
</feature>
<dbReference type="OrthoDB" id="191037at2759"/>
<name>A0A7R9FT34_9CRUS</name>
<dbReference type="AlphaFoldDB" id="A0A7R9FT34"/>
<evidence type="ECO:0000313" key="2">
    <source>
        <dbReference type="Proteomes" id="UP000677054"/>
    </source>
</evidence>
<protein>
    <submittedName>
        <fullName evidence="1">Uncharacterized protein</fullName>
    </submittedName>
</protein>
<dbReference type="EMBL" id="LR907323">
    <property type="protein sequence ID" value="CAD7254092.1"/>
    <property type="molecule type" value="Genomic_DNA"/>
</dbReference>
<evidence type="ECO:0000313" key="1">
    <source>
        <dbReference type="EMBL" id="CAD7254092.1"/>
    </source>
</evidence>
<proteinExistence type="predicted"/>
<dbReference type="PANTHER" id="PTHR11012:SF30">
    <property type="entry name" value="PROTEIN KINASE-LIKE DOMAIN-CONTAINING"/>
    <property type="match status" value="1"/>
</dbReference>
<dbReference type="EMBL" id="CAJPEV010007806">
    <property type="protein sequence ID" value="CAG0904940.1"/>
    <property type="molecule type" value="Genomic_DNA"/>
</dbReference>
<dbReference type="PANTHER" id="PTHR11012">
    <property type="entry name" value="PROTEIN KINASE-LIKE DOMAIN-CONTAINING"/>
    <property type="match status" value="1"/>
</dbReference>
<dbReference type="InterPro" id="IPR004119">
    <property type="entry name" value="EcKL"/>
</dbReference>
<dbReference type="Pfam" id="PF02958">
    <property type="entry name" value="EcKL"/>
    <property type="match status" value="1"/>
</dbReference>
<reference evidence="1" key="1">
    <citation type="submission" date="2020-11" db="EMBL/GenBank/DDBJ databases">
        <authorList>
            <person name="Tran Van P."/>
        </authorList>
    </citation>
    <scope>NUCLEOTIDE SEQUENCE</scope>
</reference>